<dbReference type="WBParaSite" id="SSLN_0001414301-mRNA-1">
    <property type="protein sequence ID" value="SSLN_0001414301-mRNA-1"/>
    <property type="gene ID" value="SSLN_0001414301"/>
</dbReference>
<sequence length="997" mass="106039">MPRRPIKVIAQPGGVFSVSCVNARAEQLEGPSPGRTSERPRDTSRSRQQVEQLSVMLSAAAVTAASATPLPNTHSVTGSGGTIHSLHNGTIGGPNNSGFSDSDAAASSPREFSSDQTASDEGSADEASYERSEEPATRQADGVVALGQFQPLKGPTNKTEDVPPLGSNSQQPVTMKPTADQWNLMKVRVGFDVTRKGERSLVIDGYKFTKSRDGMSDRVFWRCSRRECKATAVTVSDRVEHVRTLHTHKPPLAGEFFVESAGGAKLQTVRFNYAPSSTKPRARRRVNSQQPLPQNPTQLTKVNRNETDSAGLNGDTTVTSPVSLANMMTTTITASVVNNCVSSAGSHEQKRNRSAEGDGDSTNLQAQAVAAILSSLMERRAAAYRKDTNCAAGRHFHKSLEATEYRDSPPNQQVESCSKLGARQYAVSSLSCLLGMHDRGAPVSSHLSPQNLSPPVYVQASRDTPLRHSYNHYHSLGQCDSVSLQQQQAKRDSQNSTPDPPFEVSMHSPPPPLPPPTGYPAVVPISPPLSTESPDRAHLSYHDLLSRGTTADGTPTTKLTDLASLASSIHPGLASSECPSKGTGLANGKPQVHTTLPASVSTGQTTTVNFGSAVGLLGKAVLGQLVFLSGEQLKELSTASSSSTGPQYQVRRSSNADFLLSPPSNCFSAQADDPSRNHLPLSTDTGSNNSIACSSEKLSGVLPQPFASSPRLATAGLSHKEHHNGEMETSNHLPGAYQSAETTISITATPAATSDPQFQPMHAVADYATPHVQVGLGGRSEVSQTPNFPSVGMLHWKKEKMRESEEAAAAHELEHGRRRHFTAFSQQQAPVVALRRKRCASDCHTPQSRGVAFAGLHDVHTASSGSVVGSETAPRSDRIPGHLSSDSAAFVGDWCTQVQDDVLAKILNTVQQLTARLDGDSDPPEVIQNCKAIQACLDTIHALKRARYDPGGACARPLPTSFPSTAPLGVEHFSTVGYSASSDILKGLPDPCNEGLP</sequence>
<keyword evidence="3" id="KW-0862">Zinc</keyword>
<name>A0A183TAY0_SCHSO</name>
<dbReference type="Proteomes" id="UP000275846">
    <property type="component" value="Unassembled WGS sequence"/>
</dbReference>
<feature type="region of interest" description="Disordered" evidence="5">
    <location>
        <begin position="25"/>
        <end position="51"/>
    </location>
</feature>
<dbReference type="InterPro" id="IPR013087">
    <property type="entry name" value="Znf_C2H2_type"/>
</dbReference>
<keyword evidence="2 4" id="KW-0863">Zinc-finger</keyword>
<dbReference type="Gene3D" id="2.20.25.240">
    <property type="match status" value="1"/>
</dbReference>
<feature type="compositionally biased region" description="Basic and acidic residues" evidence="5">
    <location>
        <begin position="347"/>
        <end position="356"/>
    </location>
</feature>
<accession>A0A183TAY0</accession>
<dbReference type="OrthoDB" id="6159439at2759"/>
<feature type="region of interest" description="Disordered" evidence="5">
    <location>
        <begin position="483"/>
        <end position="536"/>
    </location>
</feature>
<evidence type="ECO:0000256" key="4">
    <source>
        <dbReference type="PROSITE-ProRule" id="PRU00042"/>
    </source>
</evidence>
<evidence type="ECO:0000256" key="2">
    <source>
        <dbReference type="ARBA" id="ARBA00022771"/>
    </source>
</evidence>
<dbReference type="Pfam" id="PF04500">
    <property type="entry name" value="FLYWCH"/>
    <property type="match status" value="1"/>
</dbReference>
<dbReference type="EMBL" id="UYSU01038232">
    <property type="protein sequence ID" value="VDM00014.1"/>
    <property type="molecule type" value="Genomic_DNA"/>
</dbReference>
<feature type="region of interest" description="Disordered" evidence="5">
    <location>
        <begin position="665"/>
        <end position="690"/>
    </location>
</feature>
<dbReference type="InterPro" id="IPR007588">
    <property type="entry name" value="Znf_FLYWCH"/>
</dbReference>
<feature type="compositionally biased region" description="Pro residues" evidence="5">
    <location>
        <begin position="508"/>
        <end position="518"/>
    </location>
</feature>
<feature type="compositionally biased region" description="Polar residues" evidence="5">
    <location>
        <begin position="308"/>
        <end position="317"/>
    </location>
</feature>
<keyword evidence="8" id="KW-1185">Reference proteome</keyword>
<evidence type="ECO:0000256" key="3">
    <source>
        <dbReference type="ARBA" id="ARBA00022833"/>
    </source>
</evidence>
<feature type="compositionally biased region" description="Polar residues" evidence="5">
    <location>
        <begin position="85"/>
        <end position="99"/>
    </location>
</feature>
<protein>
    <submittedName>
        <fullName evidence="9">C2H2-type domain-containing protein</fullName>
    </submittedName>
</protein>
<feature type="compositionally biased region" description="Polar residues" evidence="5">
    <location>
        <begin position="680"/>
        <end position="690"/>
    </location>
</feature>
<organism evidence="9">
    <name type="scientific">Schistocephalus solidus</name>
    <name type="common">Tapeworm</name>
    <dbReference type="NCBI Taxonomy" id="70667"/>
    <lineage>
        <taxon>Eukaryota</taxon>
        <taxon>Metazoa</taxon>
        <taxon>Spiralia</taxon>
        <taxon>Lophotrochozoa</taxon>
        <taxon>Platyhelminthes</taxon>
        <taxon>Cestoda</taxon>
        <taxon>Eucestoda</taxon>
        <taxon>Diphyllobothriidea</taxon>
        <taxon>Diphyllobothriidae</taxon>
        <taxon>Schistocephalus</taxon>
    </lineage>
</organism>
<feature type="region of interest" description="Disordered" evidence="5">
    <location>
        <begin position="275"/>
        <end position="317"/>
    </location>
</feature>
<evidence type="ECO:0000259" key="6">
    <source>
        <dbReference type="PROSITE" id="PS50157"/>
    </source>
</evidence>
<dbReference type="PROSITE" id="PS50157">
    <property type="entry name" value="ZINC_FINGER_C2H2_2"/>
    <property type="match status" value="1"/>
</dbReference>
<proteinExistence type="predicted"/>
<feature type="region of interest" description="Disordered" evidence="5">
    <location>
        <begin position="69"/>
        <end position="175"/>
    </location>
</feature>
<evidence type="ECO:0000313" key="7">
    <source>
        <dbReference type="EMBL" id="VDM00014.1"/>
    </source>
</evidence>
<feature type="compositionally biased region" description="Polar residues" evidence="5">
    <location>
        <begin position="110"/>
        <end position="120"/>
    </location>
</feature>
<dbReference type="STRING" id="70667.A0A183TAY0"/>
<feature type="region of interest" description="Disordered" evidence="5">
    <location>
        <begin position="570"/>
        <end position="598"/>
    </location>
</feature>
<feature type="region of interest" description="Disordered" evidence="5">
    <location>
        <begin position="343"/>
        <end position="362"/>
    </location>
</feature>
<feature type="compositionally biased region" description="Low complexity" evidence="5">
    <location>
        <begin position="289"/>
        <end position="300"/>
    </location>
</feature>
<evidence type="ECO:0000256" key="5">
    <source>
        <dbReference type="SAM" id="MobiDB-lite"/>
    </source>
</evidence>
<reference evidence="9" key="1">
    <citation type="submission" date="2016-06" db="UniProtKB">
        <authorList>
            <consortium name="WormBaseParasite"/>
        </authorList>
    </citation>
    <scope>IDENTIFICATION</scope>
</reference>
<dbReference type="GO" id="GO:0008270">
    <property type="term" value="F:zinc ion binding"/>
    <property type="evidence" value="ECO:0007669"/>
    <property type="project" value="UniProtKB-KW"/>
</dbReference>
<evidence type="ECO:0000313" key="9">
    <source>
        <dbReference type="WBParaSite" id="SSLN_0001414301-mRNA-1"/>
    </source>
</evidence>
<reference evidence="7 8" key="2">
    <citation type="submission" date="2018-11" db="EMBL/GenBank/DDBJ databases">
        <authorList>
            <consortium name="Pathogen Informatics"/>
        </authorList>
    </citation>
    <scope>NUCLEOTIDE SEQUENCE [LARGE SCALE GENOMIC DNA]</scope>
    <source>
        <strain evidence="7 8">NST_G2</strain>
    </source>
</reference>
<feature type="compositionally biased region" description="Basic and acidic residues" evidence="5">
    <location>
        <begin position="36"/>
        <end position="45"/>
    </location>
</feature>
<dbReference type="AlphaFoldDB" id="A0A183TAY0"/>
<evidence type="ECO:0000256" key="1">
    <source>
        <dbReference type="ARBA" id="ARBA00022723"/>
    </source>
</evidence>
<evidence type="ECO:0000313" key="8">
    <source>
        <dbReference type="Proteomes" id="UP000275846"/>
    </source>
</evidence>
<gene>
    <name evidence="7" type="ORF">SSLN_LOCUS13628</name>
</gene>
<dbReference type="PROSITE" id="PS51257">
    <property type="entry name" value="PROKAR_LIPOPROTEIN"/>
    <property type="match status" value="1"/>
</dbReference>
<keyword evidence="1" id="KW-0479">Metal-binding</keyword>
<feature type="domain" description="C2H2-type" evidence="6">
    <location>
        <begin position="221"/>
        <end position="251"/>
    </location>
</feature>